<proteinExistence type="predicted"/>
<dbReference type="CDD" id="cd01821">
    <property type="entry name" value="Rhamnogalacturan_acetylesterase_like"/>
    <property type="match status" value="1"/>
</dbReference>
<protein>
    <recommendedName>
        <fullName evidence="2">SGNH hydrolase-type esterase domain-containing protein</fullName>
    </recommendedName>
</protein>
<organism evidence="3">
    <name type="scientific">Bionectria ochroleuca</name>
    <name type="common">Gliocladium roseum</name>
    <dbReference type="NCBI Taxonomy" id="29856"/>
    <lineage>
        <taxon>Eukaryota</taxon>
        <taxon>Fungi</taxon>
        <taxon>Dikarya</taxon>
        <taxon>Ascomycota</taxon>
        <taxon>Pezizomycotina</taxon>
        <taxon>Sordariomycetes</taxon>
        <taxon>Hypocreomycetidae</taxon>
        <taxon>Hypocreales</taxon>
        <taxon>Bionectriaceae</taxon>
        <taxon>Clonostachys</taxon>
    </lineage>
</organism>
<keyword evidence="1" id="KW-0732">Signal</keyword>
<dbReference type="InterPro" id="IPR037459">
    <property type="entry name" value="RhgT-like"/>
</dbReference>
<accession>A0A0B7KH59</accession>
<dbReference type="SUPFAM" id="SSF52266">
    <property type="entry name" value="SGNH hydrolase"/>
    <property type="match status" value="1"/>
</dbReference>
<dbReference type="Gene3D" id="3.40.50.1110">
    <property type="entry name" value="SGNH hydrolase"/>
    <property type="match status" value="1"/>
</dbReference>
<reference evidence="3" key="1">
    <citation type="submission" date="2015-01" db="EMBL/GenBank/DDBJ databases">
        <authorList>
            <person name="Durling Mikael"/>
        </authorList>
    </citation>
    <scope>NUCLEOTIDE SEQUENCE</scope>
</reference>
<dbReference type="Pfam" id="PF13472">
    <property type="entry name" value="Lipase_GDSL_2"/>
    <property type="match status" value="1"/>
</dbReference>
<gene>
    <name evidence="3" type="ORF">BN869_000012951_1</name>
</gene>
<dbReference type="InterPro" id="IPR013830">
    <property type="entry name" value="SGNH_hydro"/>
</dbReference>
<feature type="chain" id="PRO_5002132267" description="SGNH hydrolase-type esterase domain-containing protein" evidence="1">
    <location>
        <begin position="18"/>
        <end position="251"/>
    </location>
</feature>
<dbReference type="EMBL" id="CDPU01000077">
    <property type="protein sequence ID" value="CEO56893.1"/>
    <property type="molecule type" value="Genomic_DNA"/>
</dbReference>
<dbReference type="PANTHER" id="PTHR43695:SF2">
    <property type="entry name" value="PUTATIVE (AFU_ORTHOLOGUE AFUA_2G17250)-RELATED"/>
    <property type="match status" value="1"/>
</dbReference>
<evidence type="ECO:0000259" key="2">
    <source>
        <dbReference type="Pfam" id="PF13472"/>
    </source>
</evidence>
<dbReference type="GO" id="GO:0016787">
    <property type="term" value="F:hydrolase activity"/>
    <property type="evidence" value="ECO:0007669"/>
    <property type="project" value="InterPro"/>
</dbReference>
<feature type="domain" description="SGNH hydrolase-type esterase" evidence="2">
    <location>
        <begin position="35"/>
        <end position="208"/>
    </location>
</feature>
<sequence length="251" mass="27126">MRFSTVLCTLAAALTQALPTANHQKELPPYFILTGDSTTAVNGGWGDGFLRFLQNTTGGVNIGKSGATTVSFRSGGYWAKAIQAVKNQKCNYRPIVTIQFGHNDQKAEANITLAQFQANMEQLAREVISAGGTPIILTSLTRRTFSGGKVIENLAEHSQAAIDAAKAVGIQYQDLNRASTDYINAIGSTDADKYNLSPTDRTHLNVSGETVFGRMVADLILRGRPDLAAYFIERKALSDKIWSGEYATGDE</sequence>
<dbReference type="PANTHER" id="PTHR43695">
    <property type="entry name" value="PUTATIVE (AFU_ORTHOLOGUE AFUA_2G17250)-RELATED"/>
    <property type="match status" value="1"/>
</dbReference>
<evidence type="ECO:0000313" key="3">
    <source>
        <dbReference type="EMBL" id="CEO56893.1"/>
    </source>
</evidence>
<feature type="signal peptide" evidence="1">
    <location>
        <begin position="1"/>
        <end position="17"/>
    </location>
</feature>
<dbReference type="InterPro" id="IPR036514">
    <property type="entry name" value="SGNH_hydro_sf"/>
</dbReference>
<dbReference type="AlphaFoldDB" id="A0A0B7KH59"/>
<evidence type="ECO:0000256" key="1">
    <source>
        <dbReference type="SAM" id="SignalP"/>
    </source>
</evidence>
<name>A0A0B7KH59_BIOOC</name>